<name>A0A1I1MXF6_9BACT</name>
<evidence type="ECO:0000259" key="1">
    <source>
        <dbReference type="Pfam" id="PF04993"/>
    </source>
</evidence>
<proteinExistence type="predicted"/>
<feature type="domain" description="TfoX N-terminal" evidence="1">
    <location>
        <begin position="11"/>
        <end position="99"/>
    </location>
</feature>
<dbReference type="Proteomes" id="UP000199514">
    <property type="component" value="Unassembled WGS sequence"/>
</dbReference>
<dbReference type="AlphaFoldDB" id="A0A1I1MXF6"/>
<dbReference type="OrthoDB" id="214902at2"/>
<accession>A0A1I1MXF6</accession>
<dbReference type="EMBL" id="FOLE01000011">
    <property type="protein sequence ID" value="SFC87243.1"/>
    <property type="molecule type" value="Genomic_DNA"/>
</dbReference>
<organism evidence="2 3">
    <name type="scientific">Flexibacter flexilis DSM 6793</name>
    <dbReference type="NCBI Taxonomy" id="927664"/>
    <lineage>
        <taxon>Bacteria</taxon>
        <taxon>Pseudomonadati</taxon>
        <taxon>Bacteroidota</taxon>
        <taxon>Cytophagia</taxon>
        <taxon>Cytophagales</taxon>
        <taxon>Flexibacteraceae</taxon>
        <taxon>Flexibacter</taxon>
    </lineage>
</organism>
<gene>
    <name evidence="2" type="ORF">SAMN05421780_11132</name>
</gene>
<evidence type="ECO:0000313" key="3">
    <source>
        <dbReference type="Proteomes" id="UP000199514"/>
    </source>
</evidence>
<dbReference type="InterPro" id="IPR007076">
    <property type="entry name" value="TfoX_N"/>
</dbReference>
<protein>
    <submittedName>
        <fullName evidence="2">Transcriptional regulator of competence genes, TfoX/Sxy family</fullName>
    </submittedName>
</protein>
<sequence length="108" mass="12651">MPFLPDRVRAMLADVPNVTEKQMFGGLAFMVNDKLCVCAYENEILCRLDPALQEEAAEQHGCRLMHSNGRTYKGYIYVNEQILRQENQLQYWVNLCLEFNQYAQKSKR</sequence>
<reference evidence="2 3" key="1">
    <citation type="submission" date="2016-10" db="EMBL/GenBank/DDBJ databases">
        <authorList>
            <person name="de Groot N.N."/>
        </authorList>
    </citation>
    <scope>NUCLEOTIDE SEQUENCE [LARGE SCALE GENOMIC DNA]</scope>
    <source>
        <strain evidence="2 3">DSM 6793</strain>
    </source>
</reference>
<dbReference type="Gene3D" id="3.30.1460.30">
    <property type="entry name" value="YgaC/TfoX-N like chaperone"/>
    <property type="match status" value="1"/>
</dbReference>
<dbReference type="SUPFAM" id="SSF159894">
    <property type="entry name" value="YgaC/TfoX-N like"/>
    <property type="match status" value="1"/>
</dbReference>
<dbReference type="STRING" id="927664.SAMN05421780_11132"/>
<dbReference type="RefSeq" id="WP_091515560.1">
    <property type="nucleotide sequence ID" value="NZ_FOLE01000011.1"/>
</dbReference>
<keyword evidence="3" id="KW-1185">Reference proteome</keyword>
<evidence type="ECO:0000313" key="2">
    <source>
        <dbReference type="EMBL" id="SFC87243.1"/>
    </source>
</evidence>
<dbReference type="Pfam" id="PF04993">
    <property type="entry name" value="TfoX_N"/>
    <property type="match status" value="1"/>
</dbReference>